<evidence type="ECO:0000256" key="1">
    <source>
        <dbReference type="SAM" id="MobiDB-lite"/>
    </source>
</evidence>
<dbReference type="EMBL" id="QJKB01000007">
    <property type="protein sequence ID" value="PXX41352.1"/>
    <property type="molecule type" value="Genomic_DNA"/>
</dbReference>
<feature type="compositionally biased region" description="Low complexity" evidence="1">
    <location>
        <begin position="81"/>
        <end position="91"/>
    </location>
</feature>
<gene>
    <name evidence="2" type="ORF">DFR42_1073</name>
</gene>
<evidence type="ECO:0000313" key="3">
    <source>
        <dbReference type="Proteomes" id="UP000247792"/>
    </source>
</evidence>
<dbReference type="AlphaFoldDB" id="A0A318JM57"/>
<proteinExistence type="predicted"/>
<reference evidence="2 3" key="1">
    <citation type="submission" date="2018-05" db="EMBL/GenBank/DDBJ databases">
        <title>Genomic Encyclopedia of Type Strains, Phase IV (KMG-IV): sequencing the most valuable type-strain genomes for metagenomic binning, comparative biology and taxonomic classification.</title>
        <authorList>
            <person name="Goeker M."/>
        </authorList>
    </citation>
    <scope>NUCLEOTIDE SEQUENCE [LARGE SCALE GENOMIC DNA]</scope>
    <source>
        <strain evidence="2 3">DSM 19792</strain>
    </source>
</reference>
<sequence>MSDSKMGGIVTLGAIFLVASAYSSKTPQPPEICHVPQLDGSVMDVQVSTIPCDQLVRDAQAAMNAARQIVIPERLTIQAPADASPAAAAAPIGEISQEEEQKFNTPYEPGQNAVIETPPKVKDETQQ</sequence>
<evidence type="ECO:0000313" key="2">
    <source>
        <dbReference type="EMBL" id="PXX41352.1"/>
    </source>
</evidence>
<dbReference type="RefSeq" id="WP_110256596.1">
    <property type="nucleotide sequence ID" value="NZ_QJKB01000007.1"/>
</dbReference>
<feature type="region of interest" description="Disordered" evidence="1">
    <location>
        <begin position="81"/>
        <end position="127"/>
    </location>
</feature>
<name>A0A318JM57_9BURK</name>
<protein>
    <submittedName>
        <fullName evidence="2">Uncharacterized protein</fullName>
    </submittedName>
</protein>
<organism evidence="2 3">
    <name type="scientific">Undibacterium pigrum</name>
    <dbReference type="NCBI Taxonomy" id="401470"/>
    <lineage>
        <taxon>Bacteria</taxon>
        <taxon>Pseudomonadati</taxon>
        <taxon>Pseudomonadota</taxon>
        <taxon>Betaproteobacteria</taxon>
        <taxon>Burkholderiales</taxon>
        <taxon>Oxalobacteraceae</taxon>
        <taxon>Undibacterium</taxon>
    </lineage>
</organism>
<keyword evidence="3" id="KW-1185">Reference proteome</keyword>
<comment type="caution">
    <text evidence="2">The sequence shown here is derived from an EMBL/GenBank/DDBJ whole genome shotgun (WGS) entry which is preliminary data.</text>
</comment>
<accession>A0A318JM57</accession>
<dbReference type="Proteomes" id="UP000247792">
    <property type="component" value="Unassembled WGS sequence"/>
</dbReference>